<evidence type="ECO:0000256" key="1">
    <source>
        <dbReference type="SAM" id="Phobius"/>
    </source>
</evidence>
<proteinExistence type="predicted"/>
<dbReference type="Proteomes" id="UP000255467">
    <property type="component" value="Unassembled WGS sequence"/>
</dbReference>
<name>A0A378Y968_9NOCA</name>
<dbReference type="RefSeq" id="WP_029925992.1">
    <property type="nucleotide sequence ID" value="NZ_JADLPU010000010.1"/>
</dbReference>
<dbReference type="STRING" id="1406858.GCA_000710895_05526"/>
<keyword evidence="1" id="KW-1133">Transmembrane helix</keyword>
<dbReference type="AlphaFoldDB" id="A0A378Y968"/>
<keyword evidence="3" id="KW-1185">Reference proteome</keyword>
<sequence>MHTLLSNLTDLGQVTLAAVIFGAGLPAVFAFGIRFQARVDDGADGGSRAVAQAVSSLCFAIVLIAVVVGVLFIAKGFLASRLGIHLFGA</sequence>
<evidence type="ECO:0000313" key="3">
    <source>
        <dbReference type="Proteomes" id="UP000255467"/>
    </source>
</evidence>
<feature type="transmembrane region" description="Helical" evidence="1">
    <location>
        <begin position="53"/>
        <end position="74"/>
    </location>
</feature>
<keyword evidence="1" id="KW-0812">Transmembrane</keyword>
<dbReference type="EMBL" id="UGRY01000002">
    <property type="protein sequence ID" value="SUA73634.1"/>
    <property type="molecule type" value="Genomic_DNA"/>
</dbReference>
<gene>
    <name evidence="2" type="ORF">NCTC1934_01080</name>
</gene>
<dbReference type="OrthoDB" id="4470785at2"/>
<keyword evidence="1" id="KW-0472">Membrane</keyword>
<reference evidence="2 3" key="1">
    <citation type="submission" date="2018-06" db="EMBL/GenBank/DDBJ databases">
        <authorList>
            <consortium name="Pathogen Informatics"/>
            <person name="Doyle S."/>
        </authorList>
    </citation>
    <scope>NUCLEOTIDE SEQUENCE [LARGE SCALE GENOMIC DNA]</scope>
    <source>
        <strain evidence="2 3">NCTC1934</strain>
    </source>
</reference>
<protein>
    <submittedName>
        <fullName evidence="2">Uncharacterized protein</fullName>
    </submittedName>
</protein>
<organism evidence="2 3">
    <name type="scientific">Nocardia otitidiscaviarum</name>
    <dbReference type="NCBI Taxonomy" id="1823"/>
    <lineage>
        <taxon>Bacteria</taxon>
        <taxon>Bacillati</taxon>
        <taxon>Actinomycetota</taxon>
        <taxon>Actinomycetes</taxon>
        <taxon>Mycobacteriales</taxon>
        <taxon>Nocardiaceae</taxon>
        <taxon>Nocardia</taxon>
    </lineage>
</organism>
<evidence type="ECO:0000313" key="2">
    <source>
        <dbReference type="EMBL" id="SUA73634.1"/>
    </source>
</evidence>
<accession>A0A378Y968</accession>
<feature type="transmembrane region" description="Helical" evidence="1">
    <location>
        <begin position="12"/>
        <end position="33"/>
    </location>
</feature>